<dbReference type="GO" id="GO:0035556">
    <property type="term" value="P:intracellular signal transduction"/>
    <property type="evidence" value="ECO:0007669"/>
    <property type="project" value="TreeGrafter"/>
</dbReference>
<evidence type="ECO:0000256" key="1">
    <source>
        <dbReference type="ARBA" id="ARBA00022741"/>
    </source>
</evidence>
<dbReference type="PANTHER" id="PTHR24346">
    <property type="entry name" value="MAP/MICROTUBULE AFFINITY-REGULATING KINASE"/>
    <property type="match status" value="1"/>
</dbReference>
<dbReference type="InterPro" id="IPR011009">
    <property type="entry name" value="Kinase-like_dom_sf"/>
</dbReference>
<dbReference type="InterPro" id="IPR008271">
    <property type="entry name" value="Ser/Thr_kinase_AS"/>
</dbReference>
<evidence type="ECO:0000313" key="5">
    <source>
        <dbReference type="EMBL" id="GAV05205.1"/>
    </source>
</evidence>
<evidence type="ECO:0000256" key="2">
    <source>
        <dbReference type="ARBA" id="ARBA00022840"/>
    </source>
</evidence>
<feature type="region of interest" description="Disordered" evidence="3">
    <location>
        <begin position="151"/>
        <end position="178"/>
    </location>
</feature>
<dbReference type="GO" id="GO:0005516">
    <property type="term" value="F:calmodulin binding"/>
    <property type="evidence" value="ECO:0007669"/>
    <property type="project" value="TreeGrafter"/>
</dbReference>
<keyword evidence="2" id="KW-0067">ATP-binding</keyword>
<organism evidence="5 6">
    <name type="scientific">Ramazzottius varieornatus</name>
    <name type="common">Water bear</name>
    <name type="synonym">Tardigrade</name>
    <dbReference type="NCBI Taxonomy" id="947166"/>
    <lineage>
        <taxon>Eukaryota</taxon>
        <taxon>Metazoa</taxon>
        <taxon>Ecdysozoa</taxon>
        <taxon>Tardigrada</taxon>
        <taxon>Eutardigrada</taxon>
        <taxon>Parachela</taxon>
        <taxon>Hypsibioidea</taxon>
        <taxon>Ramazzottiidae</taxon>
        <taxon>Ramazzottius</taxon>
    </lineage>
</organism>
<dbReference type="GO" id="GO:0005524">
    <property type="term" value="F:ATP binding"/>
    <property type="evidence" value="ECO:0007669"/>
    <property type="project" value="UniProtKB-KW"/>
</dbReference>
<dbReference type="OrthoDB" id="68483at2759"/>
<dbReference type="SMART" id="SM00220">
    <property type="entry name" value="S_TKc"/>
    <property type="match status" value="1"/>
</dbReference>
<dbReference type="PROSITE" id="PS00108">
    <property type="entry name" value="PROTEIN_KINASE_ST"/>
    <property type="match status" value="1"/>
</dbReference>
<accession>A0A1D1VUP0</accession>
<dbReference type="Gene3D" id="1.10.510.10">
    <property type="entry name" value="Transferase(Phosphotransferase) domain 1"/>
    <property type="match status" value="1"/>
</dbReference>
<dbReference type="Proteomes" id="UP000186922">
    <property type="component" value="Unassembled WGS sequence"/>
</dbReference>
<gene>
    <name evidence="5" type="primary">RvY_15373-1</name>
    <name evidence="5" type="synonym">RvY_15373.1</name>
    <name evidence="5" type="ORF">RvY_15373</name>
</gene>
<dbReference type="InterPro" id="IPR000719">
    <property type="entry name" value="Prot_kinase_dom"/>
</dbReference>
<feature type="domain" description="Protein kinase" evidence="4">
    <location>
        <begin position="209"/>
        <end position="479"/>
    </location>
</feature>
<dbReference type="PANTHER" id="PTHR24346:SF77">
    <property type="entry name" value="SERINE THREONINE PROTEIN KINASE"/>
    <property type="match status" value="1"/>
</dbReference>
<name>A0A1D1VUP0_RAMVA</name>
<dbReference type="GO" id="GO:0004683">
    <property type="term" value="F:calcium/calmodulin-dependent protein kinase activity"/>
    <property type="evidence" value="ECO:0007669"/>
    <property type="project" value="TreeGrafter"/>
</dbReference>
<comment type="caution">
    <text evidence="5">The sequence shown here is derived from an EMBL/GenBank/DDBJ whole genome shotgun (WGS) entry which is preliminary data.</text>
</comment>
<keyword evidence="6" id="KW-1185">Reference proteome</keyword>
<feature type="compositionally biased region" description="Basic and acidic residues" evidence="3">
    <location>
        <begin position="157"/>
        <end position="166"/>
    </location>
</feature>
<evidence type="ECO:0000256" key="3">
    <source>
        <dbReference type="SAM" id="MobiDB-lite"/>
    </source>
</evidence>
<reference evidence="5 6" key="1">
    <citation type="journal article" date="2016" name="Nat. Commun.">
        <title>Extremotolerant tardigrade genome and improved radiotolerance of human cultured cells by tardigrade-unique protein.</title>
        <authorList>
            <person name="Hashimoto T."/>
            <person name="Horikawa D.D."/>
            <person name="Saito Y."/>
            <person name="Kuwahara H."/>
            <person name="Kozuka-Hata H."/>
            <person name="Shin-I T."/>
            <person name="Minakuchi Y."/>
            <person name="Ohishi K."/>
            <person name="Motoyama A."/>
            <person name="Aizu T."/>
            <person name="Enomoto A."/>
            <person name="Kondo K."/>
            <person name="Tanaka S."/>
            <person name="Hara Y."/>
            <person name="Koshikawa S."/>
            <person name="Sagara H."/>
            <person name="Miura T."/>
            <person name="Yokobori S."/>
            <person name="Miyagawa K."/>
            <person name="Suzuki Y."/>
            <person name="Kubo T."/>
            <person name="Oyama M."/>
            <person name="Kohara Y."/>
            <person name="Fujiyama A."/>
            <person name="Arakawa K."/>
            <person name="Katayama T."/>
            <person name="Toyoda A."/>
            <person name="Kunieda T."/>
        </authorList>
    </citation>
    <scope>NUCLEOTIDE SEQUENCE [LARGE SCALE GENOMIC DNA]</scope>
    <source>
        <strain evidence="5 6">YOKOZUNA-1</strain>
    </source>
</reference>
<dbReference type="AlphaFoldDB" id="A0A1D1VUP0"/>
<dbReference type="SUPFAM" id="SSF56112">
    <property type="entry name" value="Protein kinase-like (PK-like)"/>
    <property type="match status" value="1"/>
</dbReference>
<dbReference type="STRING" id="947166.A0A1D1VUP0"/>
<sequence>MPKFFRWLISKTSRLSRVFQGESSENPTQEPRNMSEKFCETMVVHSDELRRREAAEMKSSSEDVPSGPMELTVLQLLPDFDGNFDDDFDDMIPQDVVNYTLADISDMKKEVPTDDFADDILQDPCMLPALGICPSVVQRIRSDSIGKSSDFLKRRRENKEKAHEKEIEESDASDTSTLSEGSCVPVLLGRSSPRLSLSEEGFIILRNYRISPDTLGGGKLSEVRLAYGSDERDQYAVKIHSKMKLQNYNLLLRSSRNPLEEVYREVDILRRLHHPNVIKLVEVVDDYDDDNLYLIFEHLERELMEIPCDTPLSELAAKKYFRDIVNGLEYLHNNNIAHRDLKPENMLVGRDGTLKICDFGFCDEMTPDPTGVGEPTSPCLAGTPAFTPPECLSSFNKPVSGVALDMWSLGVTLYALVTGSVPFHGDNVFLLHKSIKKDEVAFPAQLPLSDELKDIIGRLLQKDPSERLRIKGIRQHPWLKVA</sequence>
<evidence type="ECO:0000259" key="4">
    <source>
        <dbReference type="PROSITE" id="PS50011"/>
    </source>
</evidence>
<evidence type="ECO:0000313" key="6">
    <source>
        <dbReference type="Proteomes" id="UP000186922"/>
    </source>
</evidence>
<dbReference type="PROSITE" id="PS50011">
    <property type="entry name" value="PROTEIN_KINASE_DOM"/>
    <property type="match status" value="1"/>
</dbReference>
<keyword evidence="1" id="KW-0547">Nucleotide-binding</keyword>
<dbReference type="GO" id="GO:0005737">
    <property type="term" value="C:cytoplasm"/>
    <property type="evidence" value="ECO:0007669"/>
    <property type="project" value="TreeGrafter"/>
</dbReference>
<proteinExistence type="predicted"/>
<dbReference type="EMBL" id="BDGG01000012">
    <property type="protein sequence ID" value="GAV05205.1"/>
    <property type="molecule type" value="Genomic_DNA"/>
</dbReference>
<dbReference type="Pfam" id="PF00069">
    <property type="entry name" value="Pkinase"/>
    <property type="match status" value="1"/>
</dbReference>
<dbReference type="CDD" id="cd14008">
    <property type="entry name" value="STKc_LKB1_CaMKK"/>
    <property type="match status" value="1"/>
</dbReference>
<dbReference type="FunFam" id="1.10.510.10:FF:000571">
    <property type="entry name" value="Maternal embryonic leucine zipper kinase"/>
    <property type="match status" value="1"/>
</dbReference>
<protein>
    <recommendedName>
        <fullName evidence="4">Protein kinase domain-containing protein</fullName>
    </recommendedName>
</protein>